<organism evidence="6 7">
    <name type="scientific">Pendulispora rubella</name>
    <dbReference type="NCBI Taxonomy" id="2741070"/>
    <lineage>
        <taxon>Bacteria</taxon>
        <taxon>Pseudomonadati</taxon>
        <taxon>Myxococcota</taxon>
        <taxon>Myxococcia</taxon>
        <taxon>Myxococcales</taxon>
        <taxon>Sorangiineae</taxon>
        <taxon>Pendulisporaceae</taxon>
        <taxon>Pendulispora</taxon>
    </lineage>
</organism>
<dbReference type="PANTHER" id="PTHR30055:SF220">
    <property type="entry name" value="TETR-FAMILY REGULATORY PROTEIN"/>
    <property type="match status" value="1"/>
</dbReference>
<dbReference type="InterPro" id="IPR050109">
    <property type="entry name" value="HTH-type_TetR-like_transc_reg"/>
</dbReference>
<feature type="domain" description="HTH tetR-type" evidence="5">
    <location>
        <begin position="14"/>
        <end position="74"/>
    </location>
</feature>
<feature type="DNA-binding region" description="H-T-H motif" evidence="4">
    <location>
        <begin position="37"/>
        <end position="56"/>
    </location>
</feature>
<dbReference type="SUPFAM" id="SSF46689">
    <property type="entry name" value="Homeodomain-like"/>
    <property type="match status" value="1"/>
</dbReference>
<keyword evidence="7" id="KW-1185">Reference proteome</keyword>
<dbReference type="InterPro" id="IPR009057">
    <property type="entry name" value="Homeodomain-like_sf"/>
</dbReference>
<evidence type="ECO:0000313" key="7">
    <source>
        <dbReference type="Proteomes" id="UP001374803"/>
    </source>
</evidence>
<dbReference type="InterPro" id="IPR036271">
    <property type="entry name" value="Tet_transcr_reg_TetR-rel_C_sf"/>
</dbReference>
<protein>
    <submittedName>
        <fullName evidence="6">TetR/AcrR family transcriptional regulator</fullName>
    </submittedName>
</protein>
<dbReference type="PROSITE" id="PS50977">
    <property type="entry name" value="HTH_TETR_2"/>
    <property type="match status" value="1"/>
</dbReference>
<gene>
    <name evidence="6" type="ORF">LVJ94_34325</name>
</gene>
<keyword evidence="3" id="KW-0804">Transcription</keyword>
<reference evidence="6" key="1">
    <citation type="submission" date="2021-12" db="EMBL/GenBank/DDBJ databases">
        <title>Discovery of the Pendulisporaceae a myxobacterial family with distinct sporulation behavior and unique specialized metabolism.</title>
        <authorList>
            <person name="Garcia R."/>
            <person name="Popoff A."/>
            <person name="Bader C.D."/>
            <person name="Loehr J."/>
            <person name="Walesch S."/>
            <person name="Walt C."/>
            <person name="Boldt J."/>
            <person name="Bunk B."/>
            <person name="Haeckl F.J.F.P.J."/>
            <person name="Gunesch A.P."/>
            <person name="Birkelbach J."/>
            <person name="Nuebel U."/>
            <person name="Pietschmann T."/>
            <person name="Bach T."/>
            <person name="Mueller R."/>
        </authorList>
    </citation>
    <scope>NUCLEOTIDE SEQUENCE</scope>
    <source>
        <strain evidence="6">MSr11367</strain>
    </source>
</reference>
<evidence type="ECO:0000256" key="2">
    <source>
        <dbReference type="ARBA" id="ARBA00023125"/>
    </source>
</evidence>
<dbReference type="SUPFAM" id="SSF48498">
    <property type="entry name" value="Tetracyclin repressor-like, C-terminal domain"/>
    <property type="match status" value="1"/>
</dbReference>
<dbReference type="Pfam" id="PF13305">
    <property type="entry name" value="TetR_C_33"/>
    <property type="match status" value="1"/>
</dbReference>
<evidence type="ECO:0000259" key="5">
    <source>
        <dbReference type="PROSITE" id="PS50977"/>
    </source>
</evidence>
<dbReference type="Proteomes" id="UP001374803">
    <property type="component" value="Chromosome"/>
</dbReference>
<dbReference type="PRINTS" id="PR00455">
    <property type="entry name" value="HTHTETR"/>
</dbReference>
<evidence type="ECO:0000256" key="3">
    <source>
        <dbReference type="ARBA" id="ARBA00023163"/>
    </source>
</evidence>
<evidence type="ECO:0000313" key="6">
    <source>
        <dbReference type="EMBL" id="WXB01981.1"/>
    </source>
</evidence>
<keyword evidence="1" id="KW-0805">Transcription regulation</keyword>
<keyword evidence="2 4" id="KW-0238">DNA-binding</keyword>
<dbReference type="PANTHER" id="PTHR30055">
    <property type="entry name" value="HTH-TYPE TRANSCRIPTIONAL REGULATOR RUTR"/>
    <property type="match status" value="1"/>
</dbReference>
<proteinExistence type="predicted"/>
<accession>A0ABZ2KWP6</accession>
<dbReference type="Gene3D" id="1.10.357.10">
    <property type="entry name" value="Tetracycline Repressor, domain 2"/>
    <property type="match status" value="1"/>
</dbReference>
<evidence type="ECO:0000256" key="1">
    <source>
        <dbReference type="ARBA" id="ARBA00023015"/>
    </source>
</evidence>
<dbReference type="InterPro" id="IPR025996">
    <property type="entry name" value="MT1864/Rv1816-like_C"/>
</dbReference>
<dbReference type="Pfam" id="PF00440">
    <property type="entry name" value="TetR_N"/>
    <property type="match status" value="1"/>
</dbReference>
<sequence>MARIAKKSGTYHHGDLRRALVDAAVRVVDKEGVEALSLVAIAKKAGVSSGAPYHHFQNREELLAAIATDGFGLLAASMKEDAESTVPRPGEKTGEARLRGIGRGYVRFALQHPGYFRIMFRPEVKSTIDRADVNEAFALLTDAIALAQTEGALPPGDPRPLILLAWSTVHGASVLWLDGPLESEGLVDNADSLAATVADTLMLLLRKC</sequence>
<name>A0ABZ2KWP6_9BACT</name>
<evidence type="ECO:0000256" key="4">
    <source>
        <dbReference type="PROSITE-ProRule" id="PRU00335"/>
    </source>
</evidence>
<dbReference type="InterPro" id="IPR001647">
    <property type="entry name" value="HTH_TetR"/>
</dbReference>
<dbReference type="RefSeq" id="WP_394831602.1">
    <property type="nucleotide sequence ID" value="NZ_CP089929.1"/>
</dbReference>
<dbReference type="EMBL" id="CP089983">
    <property type="protein sequence ID" value="WXB01981.1"/>
    <property type="molecule type" value="Genomic_DNA"/>
</dbReference>